<evidence type="ECO:0000313" key="3">
    <source>
        <dbReference type="Proteomes" id="UP000027135"/>
    </source>
</evidence>
<accession>A0A067RN50</accession>
<sequence length="56" mass="6218">MKYFAIALLLLFAVVACYAADAPKEALKGSEAVYVASPYAYNVPAAVYHPYGYYYR</sequence>
<gene>
    <name evidence="2" type="ORF">L798_03064</name>
</gene>
<organism evidence="2 3">
    <name type="scientific">Zootermopsis nevadensis</name>
    <name type="common">Dampwood termite</name>
    <dbReference type="NCBI Taxonomy" id="136037"/>
    <lineage>
        <taxon>Eukaryota</taxon>
        <taxon>Metazoa</taxon>
        <taxon>Ecdysozoa</taxon>
        <taxon>Arthropoda</taxon>
        <taxon>Hexapoda</taxon>
        <taxon>Insecta</taxon>
        <taxon>Pterygota</taxon>
        <taxon>Neoptera</taxon>
        <taxon>Polyneoptera</taxon>
        <taxon>Dictyoptera</taxon>
        <taxon>Blattodea</taxon>
        <taxon>Blattoidea</taxon>
        <taxon>Termitoidae</taxon>
        <taxon>Termopsidae</taxon>
        <taxon>Zootermopsis</taxon>
    </lineage>
</organism>
<dbReference type="Proteomes" id="UP000027135">
    <property type="component" value="Unassembled WGS sequence"/>
</dbReference>
<keyword evidence="3" id="KW-1185">Reference proteome</keyword>
<keyword evidence="1" id="KW-0732">Signal</keyword>
<dbReference type="EMBL" id="KK852527">
    <property type="protein sequence ID" value="KDR22040.1"/>
    <property type="molecule type" value="Genomic_DNA"/>
</dbReference>
<dbReference type="PROSITE" id="PS51257">
    <property type="entry name" value="PROKAR_LIPOPROTEIN"/>
    <property type="match status" value="1"/>
</dbReference>
<reference evidence="2 3" key="1">
    <citation type="journal article" date="2014" name="Nat. Commun.">
        <title>Molecular traces of alternative social organization in a termite genome.</title>
        <authorList>
            <person name="Terrapon N."/>
            <person name="Li C."/>
            <person name="Robertson H.M."/>
            <person name="Ji L."/>
            <person name="Meng X."/>
            <person name="Booth W."/>
            <person name="Chen Z."/>
            <person name="Childers C.P."/>
            <person name="Glastad K.M."/>
            <person name="Gokhale K."/>
            <person name="Gowin J."/>
            <person name="Gronenberg W."/>
            <person name="Hermansen R.A."/>
            <person name="Hu H."/>
            <person name="Hunt B.G."/>
            <person name="Huylmans A.K."/>
            <person name="Khalil S.M."/>
            <person name="Mitchell R.D."/>
            <person name="Munoz-Torres M.C."/>
            <person name="Mustard J.A."/>
            <person name="Pan H."/>
            <person name="Reese J.T."/>
            <person name="Scharf M.E."/>
            <person name="Sun F."/>
            <person name="Vogel H."/>
            <person name="Xiao J."/>
            <person name="Yang W."/>
            <person name="Yang Z."/>
            <person name="Yang Z."/>
            <person name="Zhou J."/>
            <person name="Zhu J."/>
            <person name="Brent C.S."/>
            <person name="Elsik C.G."/>
            <person name="Goodisman M.A."/>
            <person name="Liberles D.A."/>
            <person name="Roe R.M."/>
            <person name="Vargo E.L."/>
            <person name="Vilcinskas A."/>
            <person name="Wang J."/>
            <person name="Bornberg-Bauer E."/>
            <person name="Korb J."/>
            <person name="Zhang G."/>
            <person name="Liebig J."/>
        </authorList>
    </citation>
    <scope>NUCLEOTIDE SEQUENCE [LARGE SCALE GENOMIC DNA]</scope>
    <source>
        <tissue evidence="2">Whole organism</tissue>
    </source>
</reference>
<feature type="chain" id="PRO_5001648643" description="Neuropeptide-like 4" evidence="1">
    <location>
        <begin position="20"/>
        <end position="56"/>
    </location>
</feature>
<dbReference type="InParanoid" id="A0A067RN50"/>
<evidence type="ECO:0008006" key="4">
    <source>
        <dbReference type="Google" id="ProtNLM"/>
    </source>
</evidence>
<evidence type="ECO:0000256" key="1">
    <source>
        <dbReference type="SAM" id="SignalP"/>
    </source>
</evidence>
<protein>
    <recommendedName>
        <fullName evidence="4">Neuropeptide-like 4</fullName>
    </recommendedName>
</protein>
<feature type="signal peptide" evidence="1">
    <location>
        <begin position="1"/>
        <end position="19"/>
    </location>
</feature>
<name>A0A067RN50_ZOONE</name>
<proteinExistence type="predicted"/>
<evidence type="ECO:0000313" key="2">
    <source>
        <dbReference type="EMBL" id="KDR22040.1"/>
    </source>
</evidence>
<dbReference type="AlphaFoldDB" id="A0A067RN50"/>